<keyword evidence="14" id="KW-1185">Reference proteome</keyword>
<feature type="domain" description="Chromo" evidence="12">
    <location>
        <begin position="1"/>
        <end position="282"/>
    </location>
</feature>
<dbReference type="SMART" id="SM00717">
    <property type="entry name" value="SANT"/>
    <property type="match status" value="1"/>
</dbReference>
<dbReference type="Pfam" id="PF04433">
    <property type="entry name" value="SWIRM"/>
    <property type="match status" value="1"/>
</dbReference>
<keyword evidence="4" id="KW-0804">Transcription</keyword>
<sequence length="1501" mass="162308">MGLSRPKDGNPSTRFYENPEIIATFDPVRTWLTRNHKKYTQSEPPTNKSLATLCFQLLQFQESTLLRSPKSFVKLPSKCFMDFKPGGGLCHIFLACLKFRHEHNWKKIDLSSSSRLEKHLEMLNCVERDLIASKCWEKPAVFISPSIEKTLVSRLMESAGRMGSTVVENPIDATHVIHPPPANWPGNNSEDSQHHRFRVIFQEGRGVLLHWLYSPGTYTTWYTGLQMEWPYGVESPPHPESGRPWDVDARWLLYSEENNEWMVEEDFLIPAGGLRPRASYTPDEFLATAAAVACTASNSGSHSTSMQYSDSLSNPSGFSSDVPNSTKKKRRRSPSPVSETASIVIGGTKKRRPGSSGERSSRLTGNHASSRKIRKEDEDEASCQTVQSDTIQEENDLTREFDDPEPLHRVTHVPATMHNGPPVPSSSRPSRSSTTNAQTGEGSGGRSILFDLDEENDGGEVNDALLGVSDSHAHPSAGDQVNEDMRQAGLISGQTDMSVTEQAHCIVIPSYSAWFDYNALHGIERRALPEFFNGQNKSKTPEVYLAYRNFMIDTYRLNPQEYLTFTACRRNLTGDVCAILRVHAFLEQWGLINYQVTAPLAPSTGGGATEAARLAVAASLGPPSTAHFHVLADSASGLHPLGPQNQSALSASTAAATTSAVMVPDGTMSEGTKSVASSTEALSNANGACKPEGQPSDASTCGTTGIVSSNLNGQTLSNNATSVAKANAPVGDPALRTDQYLNSGTTLRNVSQGPGAVGSDPRSAHAAVTPAQSDTTGELKTNATLLRGASQGGWSDQETLLLLEALEMYRDDWNKVSEHVGSRTQEECILHFLRLPIEDAYLEGCDPLINLSALANSSHPLPPFSKAANPILSTVAFLAAAVDPRVAAAAAQAALTEYARMRNEVPAGLLHEHKARVEAAVRSGELVDPSKFGLDEVGGGDQTKVELKKVTDPSMEGEAASSDLPEELAKTETTSVAGGVSDSDKPQPTEVVEKVEDPKDTTDPPASAADVENDSAFNLPQSMTEKSVESGESNQVTETTEEQKIPETEDVVMDEVTQKSSEDVSSDLPETTASSTSDEKDPNVQKEQTSDDRVKTQEFPQSEVEKTSVVNSIPPNPDSLGTAAACALAAAATKAKHLAGVEEKRIKGLVAQLVETQLKKLDIKLKQMQELEAILEREYEMIEQMRQQLLQERQAFHMEVIKTMESRARALVQQQQQQALQIQQQQQQALLHHQQQQQQQQQQHQTATTAVAPTQSPCASSPSPQPAASNQFVTSSAPTLNTQHSVFPNQQAVHAADPRFSTTNAVTPGGSPQLAMAPRSPQPTSYPQAPISGHTSPTPSQVVQHHPQEDSQNPVPTLSNEASNDSWSGASYATTAESQGSFRPGNDMTARDSRSLSLPMDSPAPVIAPHTSNSAVGPSTTGSATTQLPDEETSSTQFPVESLMEAVPQVESLHSTSEMQKSDSLVTALENRPSPPPEAHEVELSYNSSAIQEQLYAQSNE</sequence>
<keyword evidence="7" id="KW-0175">Coiled coil</keyword>
<organism evidence="13 14">
    <name type="scientific">Fasciola hepatica</name>
    <name type="common">Liver fluke</name>
    <dbReference type="NCBI Taxonomy" id="6192"/>
    <lineage>
        <taxon>Eukaryota</taxon>
        <taxon>Metazoa</taxon>
        <taxon>Spiralia</taxon>
        <taxon>Lophotrochozoa</taxon>
        <taxon>Platyhelminthes</taxon>
        <taxon>Trematoda</taxon>
        <taxon>Digenea</taxon>
        <taxon>Plagiorchiida</taxon>
        <taxon>Echinostomata</taxon>
        <taxon>Echinostomatoidea</taxon>
        <taxon>Fasciolidae</taxon>
        <taxon>Fasciola</taxon>
    </lineage>
</organism>
<evidence type="ECO:0000259" key="11">
    <source>
        <dbReference type="PROSITE" id="PS51293"/>
    </source>
</evidence>
<dbReference type="GO" id="GO:0016514">
    <property type="term" value="C:SWI/SNF complex"/>
    <property type="evidence" value="ECO:0007669"/>
    <property type="project" value="UniProtKB-ARBA"/>
</dbReference>
<keyword evidence="5" id="KW-0539">Nucleus</keyword>
<dbReference type="Pfam" id="PF16496">
    <property type="entry name" value="SWIRM-assoc_2"/>
    <property type="match status" value="1"/>
</dbReference>
<evidence type="ECO:0000256" key="5">
    <source>
        <dbReference type="ARBA" id="ARBA00023242"/>
    </source>
</evidence>
<dbReference type="FunFam" id="1.10.10.10:FF:000020">
    <property type="entry name" value="SWI/SNF complex subunit SMARCC2 isoform c"/>
    <property type="match status" value="1"/>
</dbReference>
<evidence type="ECO:0000313" key="13">
    <source>
        <dbReference type="EMBL" id="THD22041.1"/>
    </source>
</evidence>
<accession>A0A4E0R8D4</accession>
<dbReference type="InterPro" id="IPR036388">
    <property type="entry name" value="WH-like_DNA-bd_sf"/>
</dbReference>
<dbReference type="PROSITE" id="PS50090">
    <property type="entry name" value="MYB_LIKE"/>
    <property type="match status" value="1"/>
</dbReference>
<evidence type="ECO:0000256" key="2">
    <source>
        <dbReference type="ARBA" id="ARBA00022853"/>
    </source>
</evidence>
<dbReference type="SUPFAM" id="SSF46689">
    <property type="entry name" value="Homeodomain-like"/>
    <property type="match status" value="2"/>
</dbReference>
<feature type="compositionally biased region" description="Polar residues" evidence="8">
    <location>
        <begin position="1322"/>
        <end position="1343"/>
    </location>
</feature>
<evidence type="ECO:0000259" key="9">
    <source>
        <dbReference type="PROSITE" id="PS50090"/>
    </source>
</evidence>
<dbReference type="GO" id="GO:0045202">
    <property type="term" value="C:synapse"/>
    <property type="evidence" value="ECO:0007669"/>
    <property type="project" value="TreeGrafter"/>
</dbReference>
<dbReference type="InterPro" id="IPR032450">
    <property type="entry name" value="SMARCC_N"/>
</dbReference>
<dbReference type="Gene3D" id="1.10.10.60">
    <property type="entry name" value="Homeodomain-like"/>
    <property type="match status" value="1"/>
</dbReference>
<dbReference type="Pfam" id="PF16495">
    <property type="entry name" value="SWIRM-assoc_1"/>
    <property type="match status" value="1"/>
</dbReference>
<feature type="domain" description="SWIRM" evidence="10">
    <location>
        <begin position="506"/>
        <end position="603"/>
    </location>
</feature>
<dbReference type="InterPro" id="IPR007526">
    <property type="entry name" value="SWIRM"/>
</dbReference>
<feature type="compositionally biased region" description="Basic and acidic residues" evidence="8">
    <location>
        <begin position="1077"/>
        <end position="1096"/>
    </location>
</feature>
<feature type="compositionally biased region" description="Polar residues" evidence="8">
    <location>
        <begin position="1410"/>
        <end position="1439"/>
    </location>
</feature>
<comment type="subcellular location">
    <subcellularLocation>
        <location evidence="1">Nucleus</location>
    </subcellularLocation>
</comment>
<evidence type="ECO:0000313" key="14">
    <source>
        <dbReference type="Proteomes" id="UP000230066"/>
    </source>
</evidence>
<feature type="compositionally biased region" description="Basic and acidic residues" evidence="8">
    <location>
        <begin position="982"/>
        <end position="1002"/>
    </location>
</feature>
<proteinExistence type="inferred from homology"/>
<dbReference type="Pfam" id="PF16498">
    <property type="entry name" value="SWIRM-assoc_3"/>
    <property type="match status" value="1"/>
</dbReference>
<feature type="compositionally biased region" description="Polar residues" evidence="8">
    <location>
        <begin position="1452"/>
        <end position="1465"/>
    </location>
</feature>
<dbReference type="Gene3D" id="1.10.10.10">
    <property type="entry name" value="Winged helix-like DNA-binding domain superfamily/Winged helix DNA-binding domain"/>
    <property type="match status" value="1"/>
</dbReference>
<keyword evidence="2" id="KW-0156">Chromatin regulator</keyword>
<feature type="coiled-coil region" evidence="7">
    <location>
        <begin position="1151"/>
        <end position="1195"/>
    </location>
</feature>
<evidence type="ECO:0000256" key="3">
    <source>
        <dbReference type="ARBA" id="ARBA00023015"/>
    </source>
</evidence>
<feature type="compositionally biased region" description="Polar residues" evidence="8">
    <location>
        <begin position="298"/>
        <end position="325"/>
    </location>
</feature>
<feature type="region of interest" description="Disordered" evidence="8">
    <location>
        <begin position="932"/>
        <end position="1115"/>
    </location>
</feature>
<feature type="compositionally biased region" description="Low complexity" evidence="8">
    <location>
        <begin position="1236"/>
        <end position="1269"/>
    </location>
</feature>
<feature type="region of interest" description="Disordered" evidence="8">
    <location>
        <begin position="1295"/>
        <end position="1481"/>
    </location>
</feature>
<reference evidence="13" key="1">
    <citation type="submission" date="2019-03" db="EMBL/GenBank/DDBJ databases">
        <title>Improved annotation for the trematode Fasciola hepatica.</title>
        <authorList>
            <person name="Choi Y.-J."/>
            <person name="Martin J."/>
            <person name="Mitreva M."/>
        </authorList>
    </citation>
    <scope>NUCLEOTIDE SEQUENCE [LARGE SCALE GENOMIC DNA]</scope>
</reference>
<dbReference type="InterPro" id="IPR017884">
    <property type="entry name" value="SANT_dom"/>
</dbReference>
<dbReference type="EMBL" id="JXXN02003045">
    <property type="protein sequence ID" value="THD22041.1"/>
    <property type="molecule type" value="Genomic_DNA"/>
</dbReference>
<dbReference type="PROSITE" id="PS52032">
    <property type="entry name" value="MARR_BRCT_CHROMO"/>
    <property type="match status" value="1"/>
</dbReference>
<feature type="domain" description="SANT" evidence="11">
    <location>
        <begin position="789"/>
        <end position="840"/>
    </location>
</feature>
<evidence type="ECO:0000256" key="6">
    <source>
        <dbReference type="ARBA" id="ARBA00049655"/>
    </source>
</evidence>
<evidence type="ECO:0000259" key="12">
    <source>
        <dbReference type="PROSITE" id="PS52032"/>
    </source>
</evidence>
<dbReference type="PANTHER" id="PTHR15381">
    <property type="entry name" value="CHONDROITIN SULFATE PROTEOGLYCAN 5 -RELATED"/>
    <property type="match status" value="1"/>
</dbReference>
<dbReference type="PROSITE" id="PS50934">
    <property type="entry name" value="SWIRM"/>
    <property type="match status" value="1"/>
</dbReference>
<dbReference type="Proteomes" id="UP000230066">
    <property type="component" value="Unassembled WGS sequence"/>
</dbReference>
<protein>
    <submittedName>
        <fullName evidence="13">SWI/SNF complex subunit SMARCC2</fullName>
    </submittedName>
</protein>
<dbReference type="GO" id="GO:0006325">
    <property type="term" value="P:chromatin organization"/>
    <property type="evidence" value="ECO:0007669"/>
    <property type="project" value="UniProtKB-KW"/>
</dbReference>
<evidence type="ECO:0000259" key="10">
    <source>
        <dbReference type="PROSITE" id="PS50934"/>
    </source>
</evidence>
<dbReference type="GO" id="GO:0048858">
    <property type="term" value="P:cell projection morphogenesis"/>
    <property type="evidence" value="ECO:0007669"/>
    <property type="project" value="TreeGrafter"/>
</dbReference>
<dbReference type="CDD" id="cd00167">
    <property type="entry name" value="SANT"/>
    <property type="match status" value="1"/>
</dbReference>
<keyword evidence="3" id="KW-0805">Transcription regulation</keyword>
<feature type="compositionally biased region" description="Basic and acidic residues" evidence="8">
    <location>
        <begin position="396"/>
        <end position="408"/>
    </location>
</feature>
<comment type="similarity">
    <text evidence="6">Belongs to the SMARCC family.</text>
</comment>
<feature type="compositionally biased region" description="Polar residues" evidence="8">
    <location>
        <begin position="1015"/>
        <end position="1038"/>
    </location>
</feature>
<dbReference type="InterPro" id="IPR001005">
    <property type="entry name" value="SANT/Myb"/>
</dbReference>
<evidence type="ECO:0000256" key="8">
    <source>
        <dbReference type="SAM" id="MobiDB-lite"/>
    </source>
</evidence>
<evidence type="ECO:0000256" key="4">
    <source>
        <dbReference type="ARBA" id="ARBA00023163"/>
    </source>
</evidence>
<comment type="caution">
    <text evidence="13">The sequence shown here is derived from an EMBL/GenBank/DDBJ whole genome shotgun (WGS) entry which is preliminary data.</text>
</comment>
<dbReference type="InterPro" id="IPR032448">
    <property type="entry name" value="SWIRM-assoc"/>
</dbReference>
<gene>
    <name evidence="13" type="ORF">D915_006904</name>
</gene>
<name>A0A4E0R8D4_FASHE</name>
<dbReference type="Pfam" id="PF00249">
    <property type="entry name" value="Myb_DNA-binding"/>
    <property type="match status" value="1"/>
</dbReference>
<dbReference type="FunFam" id="1.10.10.60:FF:000014">
    <property type="entry name" value="SWI/SNF complex subunit SMARCC2 isoform C"/>
    <property type="match status" value="1"/>
</dbReference>
<feature type="region of interest" description="Disordered" evidence="8">
    <location>
        <begin position="748"/>
        <end position="775"/>
    </location>
</feature>
<dbReference type="PANTHER" id="PTHR15381:SF1">
    <property type="entry name" value="CHONDROITIN SULFATE PROTEOGLYCAN 5"/>
    <property type="match status" value="1"/>
</dbReference>
<evidence type="ECO:0000256" key="1">
    <source>
        <dbReference type="ARBA" id="ARBA00004123"/>
    </source>
</evidence>
<feature type="compositionally biased region" description="Polar residues" evidence="8">
    <location>
        <begin position="1350"/>
        <end position="1381"/>
    </location>
</feature>
<evidence type="ECO:0000256" key="7">
    <source>
        <dbReference type="SAM" id="Coils"/>
    </source>
</evidence>
<feature type="domain" description="Myb-like" evidence="9">
    <location>
        <begin position="791"/>
        <end position="836"/>
    </location>
</feature>
<dbReference type="InterPro" id="IPR049898">
    <property type="entry name" value="MARR_BRCT_CHROMO"/>
</dbReference>
<dbReference type="InterPro" id="IPR032451">
    <property type="entry name" value="SMARCC_C"/>
</dbReference>
<feature type="region of interest" description="Disordered" evidence="8">
    <location>
        <begin position="298"/>
        <end position="449"/>
    </location>
</feature>
<dbReference type="InterPro" id="IPR009057">
    <property type="entry name" value="Homeodomain-like_sf"/>
</dbReference>
<dbReference type="PROSITE" id="PS51293">
    <property type="entry name" value="SANT"/>
    <property type="match status" value="1"/>
</dbReference>
<dbReference type="GO" id="GO:0006355">
    <property type="term" value="P:regulation of DNA-templated transcription"/>
    <property type="evidence" value="ECO:0007669"/>
    <property type="project" value="UniProtKB-ARBA"/>
</dbReference>
<feature type="region of interest" description="Disordered" evidence="8">
    <location>
        <begin position="1236"/>
        <end position="1272"/>
    </location>
</feature>